<organism evidence="2 3">
    <name type="scientific">Dryococelus australis</name>
    <dbReference type="NCBI Taxonomy" id="614101"/>
    <lineage>
        <taxon>Eukaryota</taxon>
        <taxon>Metazoa</taxon>
        <taxon>Ecdysozoa</taxon>
        <taxon>Arthropoda</taxon>
        <taxon>Hexapoda</taxon>
        <taxon>Insecta</taxon>
        <taxon>Pterygota</taxon>
        <taxon>Neoptera</taxon>
        <taxon>Polyneoptera</taxon>
        <taxon>Phasmatodea</taxon>
        <taxon>Verophasmatodea</taxon>
        <taxon>Anareolatae</taxon>
        <taxon>Phasmatidae</taxon>
        <taxon>Eurycanthinae</taxon>
        <taxon>Dryococelus</taxon>
    </lineage>
</organism>
<protein>
    <submittedName>
        <fullName evidence="2">Uncharacterized protein</fullName>
    </submittedName>
</protein>
<comment type="caution">
    <text evidence="2">The sequence shown here is derived from an EMBL/GenBank/DDBJ whole genome shotgun (WGS) entry which is preliminary data.</text>
</comment>
<evidence type="ECO:0000256" key="1">
    <source>
        <dbReference type="SAM" id="MobiDB-lite"/>
    </source>
</evidence>
<gene>
    <name evidence="2" type="ORF">PR048_002733</name>
</gene>
<evidence type="ECO:0000313" key="3">
    <source>
        <dbReference type="Proteomes" id="UP001159363"/>
    </source>
</evidence>
<evidence type="ECO:0000313" key="2">
    <source>
        <dbReference type="EMBL" id="KAJ8897387.1"/>
    </source>
</evidence>
<name>A0ABQ9IL57_9NEOP</name>
<sequence length="691" mass="75934">MPLVGGFSRGSPISTALAFRQCSIHLFILIGSHDIDVKNRPNLASPLPLIMITSPSRKVMDDKRGEVGSNFHEVFQEIENCCKDMESVSAPFAVLEHNNPIKTSEDELPHLIQNLVKYCYALAALHPARMSGSEGQQLCDSGCSKSKIDFKEQASDRTRAAREVTSGREICNCEYQVVKGVTGRLDYWTRCVYAAGREHCTPVERPVRRGDGELVARVRVVLRALALPGLKHGNSSKQTDMPLKILVNAEDFTTCTQVDVKKGFQKCSFYREQAIKYNYEFLTFKYIFFSEANIMFLYPEFTVTVVRGIIGFTIQDRPPNSAGTCANKSAISRSASADSREQVPAISDTLFFPWYLIIAAVTRVAGTGGWLCTDTPHQFRAVASSSSRATDMLKSSRMEGVLSRLRTDEDEKMNGTLPECKGGGNGRSPGKTTDKRHRPARLTCAKNPGAFPSVIEPGSNWWEARHLLQQQIVCESRDVSKDSGPRKSEDRGHVQHNLFLGVNKNVDGWLVVAIRLVDCEVDIGKEPLTQSASGNVSAIVSSNSLAFAWIVGQRNPYRASTPCLYSSDRPTSASAAHALSRSSAAVSHIVVRRRLCPTKSLDAPIFARHSSHSQVRQLSQTAEPLVAAVVVLYIPSPRTFFTSQDTTKEVLAGKFLHMLVSHRRLLQGEGHEVSSGQLSVISTADQAISGG</sequence>
<accession>A0ABQ9IL57</accession>
<dbReference type="Proteomes" id="UP001159363">
    <property type="component" value="Chromosome 1"/>
</dbReference>
<proteinExistence type="predicted"/>
<reference evidence="2 3" key="1">
    <citation type="submission" date="2023-02" db="EMBL/GenBank/DDBJ databases">
        <title>LHISI_Scaffold_Assembly.</title>
        <authorList>
            <person name="Stuart O.P."/>
            <person name="Cleave R."/>
            <person name="Magrath M.J.L."/>
            <person name="Mikheyev A.S."/>
        </authorList>
    </citation>
    <scope>NUCLEOTIDE SEQUENCE [LARGE SCALE GENOMIC DNA]</scope>
    <source>
        <strain evidence="2">Daus_M_001</strain>
        <tissue evidence="2">Leg muscle</tissue>
    </source>
</reference>
<feature type="region of interest" description="Disordered" evidence="1">
    <location>
        <begin position="412"/>
        <end position="438"/>
    </location>
</feature>
<keyword evidence="3" id="KW-1185">Reference proteome</keyword>
<dbReference type="EMBL" id="JARBHB010000001">
    <property type="protein sequence ID" value="KAJ8897387.1"/>
    <property type="molecule type" value="Genomic_DNA"/>
</dbReference>